<organism evidence="1 2">
    <name type="scientific">Flavobacterium cheongpyeongense</name>
    <dbReference type="NCBI Taxonomy" id="2212651"/>
    <lineage>
        <taxon>Bacteria</taxon>
        <taxon>Pseudomonadati</taxon>
        <taxon>Bacteroidota</taxon>
        <taxon>Flavobacteriia</taxon>
        <taxon>Flavobacteriales</taxon>
        <taxon>Flavobacteriaceae</taxon>
        <taxon>Flavobacterium</taxon>
    </lineage>
</organism>
<evidence type="ECO:0000313" key="2">
    <source>
        <dbReference type="Proteomes" id="UP000247903"/>
    </source>
</evidence>
<evidence type="ECO:0000313" key="1">
    <source>
        <dbReference type="EMBL" id="PXY41649.1"/>
    </source>
</evidence>
<gene>
    <name evidence="1" type="ORF">DMB65_06795</name>
</gene>
<evidence type="ECO:0008006" key="3">
    <source>
        <dbReference type="Google" id="ProtNLM"/>
    </source>
</evidence>
<sequence>MLSLYSNFYYIFLLTYNCHYVIIYNTAIEAVKPQDYQIPMLSLEEKIQYLENYLTMPTKNYADTFKEDIVMFLDDFTSKNELLFFLNKLNSYEEIENWADNLCSRIVLKFDYEAEHINDFIYDYINSAN</sequence>
<reference evidence="1 2" key="1">
    <citation type="submission" date="2018-05" db="EMBL/GenBank/DDBJ databases">
        <title>Flavobacterium sp. strain IMCC34759, incomplete genome.</title>
        <authorList>
            <person name="Joung Y."/>
            <person name="Cho J."/>
        </authorList>
    </citation>
    <scope>NUCLEOTIDE SEQUENCE [LARGE SCALE GENOMIC DNA]</scope>
    <source>
        <strain evidence="1 2">IMCC34759</strain>
    </source>
</reference>
<dbReference type="EMBL" id="QJHK01000004">
    <property type="protein sequence ID" value="PXY41649.1"/>
    <property type="molecule type" value="Genomic_DNA"/>
</dbReference>
<dbReference type="AlphaFoldDB" id="A0A2V4BRG1"/>
<dbReference type="Proteomes" id="UP000247903">
    <property type="component" value="Unassembled WGS sequence"/>
</dbReference>
<accession>A0A2V4BRG1</accession>
<keyword evidence="2" id="KW-1185">Reference proteome</keyword>
<name>A0A2V4BRG1_9FLAO</name>
<comment type="caution">
    <text evidence="1">The sequence shown here is derived from an EMBL/GenBank/DDBJ whole genome shotgun (WGS) entry which is preliminary data.</text>
</comment>
<protein>
    <recommendedName>
        <fullName evidence="3">CdiI immunity protein domain-containing protein</fullName>
    </recommendedName>
</protein>
<proteinExistence type="predicted"/>